<dbReference type="EMBL" id="AP028907">
    <property type="protein sequence ID" value="BES81926.1"/>
    <property type="molecule type" value="Genomic_DNA"/>
</dbReference>
<dbReference type="Pfam" id="PF04014">
    <property type="entry name" value="MazE_antitoxin"/>
    <property type="match status" value="1"/>
</dbReference>
<protein>
    <recommendedName>
        <fullName evidence="1">SpoVT-AbrB domain-containing protein</fullName>
    </recommendedName>
</protein>
<keyword evidence="3" id="KW-1185">Reference proteome</keyword>
<name>A0ABM8IWI4_9CREN</name>
<accession>A0ABM8IWI4</accession>
<dbReference type="Proteomes" id="UP001341135">
    <property type="component" value="Chromosome"/>
</dbReference>
<evidence type="ECO:0000313" key="2">
    <source>
        <dbReference type="EMBL" id="BES81926.1"/>
    </source>
</evidence>
<evidence type="ECO:0000313" key="3">
    <source>
        <dbReference type="Proteomes" id="UP001341135"/>
    </source>
</evidence>
<dbReference type="GeneID" id="89289504"/>
<sequence>MLGRVDYAVKRWGRSLYLLLPKHIADMYGIGVGDRFLVEAREEDGEVLMVFRFPRKKEERG</sequence>
<proteinExistence type="predicted"/>
<evidence type="ECO:0000259" key="1">
    <source>
        <dbReference type="SMART" id="SM00966"/>
    </source>
</evidence>
<dbReference type="Gene3D" id="2.10.260.10">
    <property type="match status" value="1"/>
</dbReference>
<reference evidence="2 3" key="1">
    <citation type="submission" date="2023-09" db="EMBL/GenBank/DDBJ databases">
        <title>Pyrofollis japonicus gen. nov. sp. nov., a novel member of the family Pyrodictiaceae isolated from the Iheya North hydrothermal field.</title>
        <authorList>
            <person name="Miyazaki U."/>
            <person name="Sanari M."/>
            <person name="Tame A."/>
            <person name="Kitajima M."/>
            <person name="Okamoto A."/>
            <person name="Sawayama S."/>
            <person name="Miyazaki J."/>
            <person name="Takai K."/>
            <person name="Nakagawa S."/>
        </authorList>
    </citation>
    <scope>NUCLEOTIDE SEQUENCE [LARGE SCALE GENOMIC DNA]</scope>
    <source>
        <strain evidence="2 3">AV2</strain>
    </source>
</reference>
<dbReference type="SMART" id="SM00966">
    <property type="entry name" value="SpoVT_AbrB"/>
    <property type="match status" value="1"/>
</dbReference>
<dbReference type="SUPFAM" id="SSF89447">
    <property type="entry name" value="AbrB/MazE/MraZ-like"/>
    <property type="match status" value="1"/>
</dbReference>
<dbReference type="InterPro" id="IPR007159">
    <property type="entry name" value="SpoVT-AbrB_dom"/>
</dbReference>
<feature type="domain" description="SpoVT-AbrB" evidence="1">
    <location>
        <begin position="10"/>
        <end position="60"/>
    </location>
</feature>
<dbReference type="InterPro" id="IPR037914">
    <property type="entry name" value="SpoVT-AbrB_sf"/>
</dbReference>
<organism evidence="2 3">
    <name type="scientific">Pyrodictium abyssi</name>
    <dbReference type="NCBI Taxonomy" id="54256"/>
    <lineage>
        <taxon>Archaea</taxon>
        <taxon>Thermoproteota</taxon>
        <taxon>Thermoprotei</taxon>
        <taxon>Desulfurococcales</taxon>
        <taxon>Pyrodictiaceae</taxon>
        <taxon>Pyrodictium</taxon>
    </lineage>
</organism>
<dbReference type="RefSeq" id="WP_338248758.1">
    <property type="nucleotide sequence ID" value="NZ_AP028907.1"/>
</dbReference>
<gene>
    <name evidence="2" type="ORF">PABY_14930</name>
</gene>